<feature type="domain" description="WD repeat-containing protein 75 second beta-propeller" evidence="8">
    <location>
        <begin position="584"/>
        <end position="702"/>
    </location>
</feature>
<reference evidence="10" key="1">
    <citation type="submission" date="2025-08" db="UniProtKB">
        <authorList>
            <consortium name="RefSeq"/>
        </authorList>
    </citation>
    <scope>IDENTIFICATION</scope>
    <source>
        <tissue evidence="10">Whole larvae</tissue>
    </source>
</reference>
<evidence type="ECO:0000256" key="6">
    <source>
        <dbReference type="ARBA" id="ARBA00023163"/>
    </source>
</evidence>
<evidence type="ECO:0000256" key="3">
    <source>
        <dbReference type="ARBA" id="ARBA00022552"/>
    </source>
</evidence>
<keyword evidence="3" id="KW-0698">rRNA processing</keyword>
<proteinExistence type="predicted"/>
<evidence type="ECO:0000256" key="2">
    <source>
        <dbReference type="ARBA" id="ARBA00022517"/>
    </source>
</evidence>
<keyword evidence="4" id="KW-0853">WD repeat</keyword>
<dbReference type="Pfam" id="PF23769">
    <property type="entry name" value="Beta-prop_WDR75_2nd"/>
    <property type="match status" value="2"/>
</dbReference>
<dbReference type="InterPro" id="IPR053826">
    <property type="entry name" value="WDR75"/>
</dbReference>
<protein>
    <submittedName>
        <fullName evidence="10">WD repeat-containing protein 75</fullName>
    </submittedName>
</protein>
<gene>
    <name evidence="10" type="primary">LOC113520769</name>
</gene>
<evidence type="ECO:0000259" key="8">
    <source>
        <dbReference type="Pfam" id="PF23769"/>
    </source>
</evidence>
<dbReference type="SMART" id="SM00320">
    <property type="entry name" value="WD40"/>
    <property type="match status" value="3"/>
</dbReference>
<dbReference type="PANTHER" id="PTHR44215:SF1">
    <property type="entry name" value="WD REPEAT-CONTAINING PROTEIN 75"/>
    <property type="match status" value="1"/>
</dbReference>
<dbReference type="RefSeq" id="XP_052753369.1">
    <property type="nucleotide sequence ID" value="XM_052897409.1"/>
</dbReference>
<dbReference type="PANTHER" id="PTHR44215">
    <property type="entry name" value="WD REPEAT-CONTAINING PROTEIN 75"/>
    <property type="match status" value="1"/>
</dbReference>
<dbReference type="GeneID" id="113520769"/>
<evidence type="ECO:0000256" key="5">
    <source>
        <dbReference type="ARBA" id="ARBA00022737"/>
    </source>
</evidence>
<dbReference type="Gene3D" id="2.130.10.10">
    <property type="entry name" value="YVTN repeat-like/Quinoprotein amine dehydrogenase"/>
    <property type="match status" value="3"/>
</dbReference>
<accession>A0ABM3MQ93</accession>
<dbReference type="InterPro" id="IPR057644">
    <property type="entry name" value="Beta-prop_WDR75_2nd"/>
</dbReference>
<dbReference type="InterPro" id="IPR015943">
    <property type="entry name" value="WD40/YVTN_repeat-like_dom_sf"/>
</dbReference>
<comment type="subcellular location">
    <subcellularLocation>
        <location evidence="1">Nucleus</location>
        <location evidence="1">Nucleolus</location>
    </subcellularLocation>
</comment>
<keyword evidence="2" id="KW-0690">Ribosome biogenesis</keyword>
<keyword evidence="6" id="KW-0804">Transcription</keyword>
<feature type="domain" description="WD repeat-containing protein 75 second beta-propeller" evidence="8">
    <location>
        <begin position="352"/>
        <end position="508"/>
    </location>
</feature>
<name>A0ABM3MQ93_GALME</name>
<keyword evidence="9" id="KW-1185">Reference proteome</keyword>
<organism evidence="9 10">
    <name type="scientific">Galleria mellonella</name>
    <name type="common">Greater wax moth</name>
    <dbReference type="NCBI Taxonomy" id="7137"/>
    <lineage>
        <taxon>Eukaryota</taxon>
        <taxon>Metazoa</taxon>
        <taxon>Ecdysozoa</taxon>
        <taxon>Arthropoda</taxon>
        <taxon>Hexapoda</taxon>
        <taxon>Insecta</taxon>
        <taxon>Pterygota</taxon>
        <taxon>Neoptera</taxon>
        <taxon>Endopterygota</taxon>
        <taxon>Lepidoptera</taxon>
        <taxon>Glossata</taxon>
        <taxon>Ditrysia</taxon>
        <taxon>Pyraloidea</taxon>
        <taxon>Pyralidae</taxon>
        <taxon>Galleriinae</taxon>
        <taxon>Galleria</taxon>
    </lineage>
</organism>
<evidence type="ECO:0000256" key="1">
    <source>
        <dbReference type="ARBA" id="ARBA00004604"/>
    </source>
</evidence>
<keyword evidence="5" id="KW-0677">Repeat</keyword>
<keyword evidence="7" id="KW-0539">Nucleus</keyword>
<evidence type="ECO:0000313" key="10">
    <source>
        <dbReference type="RefSeq" id="XP_052753369.1"/>
    </source>
</evidence>
<sequence>MGIKQHKNVADSNYIFCRKGGRSIIERRPVFSPDGQSIAVIVENIVRVYNIQTGDCVRFLETESNVNELVGIQFLENEDYNLYGCSEKGCITTWTWDQGAVLREINLNINDDYKVVTFNMLSDTECFVACSKPKKQLCFGIYSVKTGKLIQLFKNVYMKNNSMVRVSLGYCNGERFAAVINGTTDLYIQNLQQFHICNILKSLNTFRITAVAAHHKENMVAIGDAMGRVTILRGNLYNKKGLGQEILHWHYLPPLDLCFSLQGSYLYSGGIEKVLVKWTAGNLTNKANEKNFIPRLPGNVRYIVVNNSHIAITLSNNSVVIASAAMHVMCTILECGGLSSAMQAIGSSLVFHRHFQALLMGGRSGCLQLYSPQSDKVLYNIDITEVNRMLPSRRNIIPLEIEVTSVAISSNGKWLVTSEYRNDGKVYPEERLKFWAYQNKKATPYELNTCANLSHGGCMVVSLSLNGEGDLCVSAGADQKFRIWRRETIQEKKQKTRITWSCVTACYYSSGVSQFLSHDVLNNYKIGDPYIYAEFEVYPYFREIAKDDIIEKVFNIHKQRTTMDPNAVNPGTKVDYENDMGGVDISHDGSLIAAWFGCKLTLWDTHLCTFTTLSHFALRPKGVHVRFGNKDAAHYLVCTTDNCLAVWSLLSLTMKWLVEIHPTCLAADPFTNIMAVTTKTNDVYVFNPHNSSPILTQKQLLDPATGVFRLCTFGQSSSNAIKLYLMRNDSEIYSIEPAKKQTGTLEVISKRNLPVSNFSALLAQQRLSEAESTTISRDTEYVNNSQANSTIAQLLTASPHMVPPVSLLSVTFLQDISGHRQVEETVDEPIEEAMAVDNESSDDEDDLPKSNMPNVAQLWTPNYEVVKSRKINKIIKEPFLDLHSTSSIFNL</sequence>
<evidence type="ECO:0000256" key="7">
    <source>
        <dbReference type="ARBA" id="ARBA00023242"/>
    </source>
</evidence>
<dbReference type="SUPFAM" id="SSF69322">
    <property type="entry name" value="Tricorn protease domain 2"/>
    <property type="match status" value="2"/>
</dbReference>
<dbReference type="Pfam" id="PF23869">
    <property type="entry name" value="Beta-prop_WDR75_1st"/>
    <property type="match status" value="1"/>
</dbReference>
<evidence type="ECO:0000313" key="9">
    <source>
        <dbReference type="Proteomes" id="UP001652740"/>
    </source>
</evidence>
<dbReference type="Proteomes" id="UP001652740">
    <property type="component" value="Unplaced"/>
</dbReference>
<dbReference type="InterPro" id="IPR001680">
    <property type="entry name" value="WD40_rpt"/>
</dbReference>
<evidence type="ECO:0000256" key="4">
    <source>
        <dbReference type="ARBA" id="ARBA00022574"/>
    </source>
</evidence>